<evidence type="ECO:0000256" key="1">
    <source>
        <dbReference type="ARBA" id="ARBA00022737"/>
    </source>
</evidence>
<dbReference type="Gene3D" id="1.25.40.20">
    <property type="entry name" value="Ankyrin repeat-containing domain"/>
    <property type="match status" value="1"/>
</dbReference>
<dbReference type="SMART" id="SM00248">
    <property type="entry name" value="ANK"/>
    <property type="match status" value="2"/>
</dbReference>
<dbReference type="PROSITE" id="PS50088">
    <property type="entry name" value="ANK_REPEAT"/>
    <property type="match status" value="2"/>
</dbReference>
<dbReference type="AlphaFoldDB" id="A0A8H6P8R8"/>
<protein>
    <recommendedName>
        <fullName evidence="7">NACHT domain-containing protein</fullName>
    </recommendedName>
</protein>
<dbReference type="InterPro" id="IPR054471">
    <property type="entry name" value="GPIID_WHD"/>
</dbReference>
<dbReference type="InterPro" id="IPR056884">
    <property type="entry name" value="NPHP3-like_N"/>
</dbReference>
<dbReference type="InterPro" id="IPR002110">
    <property type="entry name" value="Ankyrin_rpt"/>
</dbReference>
<dbReference type="SUPFAM" id="SSF48403">
    <property type="entry name" value="Ankyrin repeat"/>
    <property type="match status" value="1"/>
</dbReference>
<evidence type="ECO:0000259" key="4">
    <source>
        <dbReference type="Pfam" id="PF24883"/>
    </source>
</evidence>
<dbReference type="Proteomes" id="UP000630445">
    <property type="component" value="Unassembled WGS sequence"/>
</dbReference>
<dbReference type="PROSITE" id="PS50297">
    <property type="entry name" value="ANK_REP_REGION"/>
    <property type="match status" value="1"/>
</dbReference>
<feature type="domain" description="GPI inositol-deacylase winged helix" evidence="3">
    <location>
        <begin position="449"/>
        <end position="531"/>
    </location>
</feature>
<dbReference type="Pfam" id="PF24883">
    <property type="entry name" value="NPHP3_N"/>
    <property type="match status" value="1"/>
</dbReference>
<evidence type="ECO:0000313" key="6">
    <source>
        <dbReference type="Proteomes" id="UP000630445"/>
    </source>
</evidence>
<organism evidence="5 6">
    <name type="scientific">Aspergillus hiratsukae</name>
    <dbReference type="NCBI Taxonomy" id="1194566"/>
    <lineage>
        <taxon>Eukaryota</taxon>
        <taxon>Fungi</taxon>
        <taxon>Dikarya</taxon>
        <taxon>Ascomycota</taxon>
        <taxon>Pezizomycotina</taxon>
        <taxon>Eurotiomycetes</taxon>
        <taxon>Eurotiomycetidae</taxon>
        <taxon>Eurotiales</taxon>
        <taxon>Aspergillaceae</taxon>
        <taxon>Aspergillus</taxon>
        <taxon>Aspergillus subgen. Fumigati</taxon>
    </lineage>
</organism>
<evidence type="ECO:0008006" key="7">
    <source>
        <dbReference type="Google" id="ProtNLM"/>
    </source>
</evidence>
<dbReference type="Pfam" id="PF12796">
    <property type="entry name" value="Ank_2"/>
    <property type="match status" value="1"/>
</dbReference>
<evidence type="ECO:0000256" key="2">
    <source>
        <dbReference type="PROSITE-ProRule" id="PRU00023"/>
    </source>
</evidence>
<proteinExistence type="predicted"/>
<feature type="repeat" description="ANK" evidence="2">
    <location>
        <begin position="643"/>
        <end position="675"/>
    </location>
</feature>
<name>A0A8H6P8R8_9EURO</name>
<accession>A0A8H6P8R8</accession>
<dbReference type="InterPro" id="IPR027417">
    <property type="entry name" value="P-loop_NTPase"/>
</dbReference>
<keyword evidence="1" id="KW-0677">Repeat</keyword>
<dbReference type="Pfam" id="PF22939">
    <property type="entry name" value="WHD_GPIID"/>
    <property type="match status" value="1"/>
</dbReference>
<dbReference type="OrthoDB" id="1577640at2759"/>
<dbReference type="SUPFAM" id="SSF52540">
    <property type="entry name" value="P-loop containing nucleoside triphosphate hydrolases"/>
    <property type="match status" value="1"/>
</dbReference>
<dbReference type="PANTHER" id="PTHR10039">
    <property type="entry name" value="AMELOGENIN"/>
    <property type="match status" value="1"/>
</dbReference>
<evidence type="ECO:0000313" key="5">
    <source>
        <dbReference type="EMBL" id="KAF7121916.1"/>
    </source>
</evidence>
<feature type="repeat" description="ANK" evidence="2">
    <location>
        <begin position="677"/>
        <end position="709"/>
    </location>
</feature>
<dbReference type="Gene3D" id="3.40.50.300">
    <property type="entry name" value="P-loop containing nucleotide triphosphate hydrolases"/>
    <property type="match status" value="1"/>
</dbReference>
<feature type="domain" description="Nephrocystin 3-like N-terminal" evidence="4">
    <location>
        <begin position="186"/>
        <end position="343"/>
    </location>
</feature>
<keyword evidence="2" id="KW-0040">ANK repeat</keyword>
<evidence type="ECO:0000259" key="3">
    <source>
        <dbReference type="Pfam" id="PF22939"/>
    </source>
</evidence>
<gene>
    <name evidence="5" type="ORF">CNMCM5793_009470</name>
</gene>
<dbReference type="PANTHER" id="PTHR10039:SF16">
    <property type="entry name" value="GPI INOSITOL-DEACYLASE"/>
    <property type="match status" value="1"/>
</dbReference>
<comment type="caution">
    <text evidence="5">The sequence shown here is derived from an EMBL/GenBank/DDBJ whole genome shotgun (WGS) entry which is preliminary data.</text>
</comment>
<sequence>MADPVSITGLIIQTIEVVGKVWKYGNQVKDAHRDIRALLGELFALKAIIEQIEMDPHLTNVLSSKPFQETIPAATGTLKELIDDLESRMSRGQRFWRQLGWPERKAKLQGNIQQLERLKTSLIMALLKENRAVEEEMSHSINLLTDLGKEMKGHHETKLKQKIKDWLCPIDVESMHCRARSLHQAGTGRWFIDGPYHKWSSGTRGRLLYLEGKSGSGKTVLCSTAIEEAKTTAEKTGKMAVLYFYCSFHLDASQKLNHLLGALLAQALDVDTRIPDMLETEFKKGTPLTTDYLIDCLSLLRWSERKIFIFVDAMNESDEADEILSVMLRLIKTFTRSYIMVTSTAPVRKNSSILREVMRPSSNEGDIQAFVNSQLQVQPTLRRLPPDIKHDISETLMKKANGMFRYVRCQIDLLAGQTTARNVRRSLERIPEDLNGTYEIILCQIPPHCRELAKEAFLWLTYSREALTLPALNEALVIETGDRFLDDECRLFDQNLILQACQGLIVHNEVTSAVTLAHSSVKTYLTSDDIKHSPASFFSVNELAAARNIYQKCVTYIMFDAFQVPCMDIVSLKERLEHFTLLSYAAQAWAQHCGCHAPTGFYLTRSEIKTIMDFFQTRRRKNGGNFASWVQVIQRGVPSKDEQKPEPLYYASLFGILPVVDRLIASGAQVNIPDQRIGATAIIAATFNGQLAVVKKLLEAGADPSVEDRCNMTSLAWARHRSNDKIEAVLLAHRAVDRKRRRSMDGWWVCCACGGDNNPTSMVTNYYLHSKTDAFL</sequence>
<dbReference type="EMBL" id="JACBAD010002035">
    <property type="protein sequence ID" value="KAF7121916.1"/>
    <property type="molecule type" value="Genomic_DNA"/>
</dbReference>
<keyword evidence="6" id="KW-1185">Reference proteome</keyword>
<reference evidence="5" key="1">
    <citation type="submission" date="2020-06" db="EMBL/GenBank/DDBJ databases">
        <title>Draft genome sequences of strains closely related to Aspergillus parafelis and Aspergillus hiratsukae.</title>
        <authorList>
            <person name="Dos Santos R.A.C."/>
            <person name="Rivero-Menendez O."/>
            <person name="Steenwyk J.L."/>
            <person name="Mead M.E."/>
            <person name="Goldman G.H."/>
            <person name="Alastruey-Izquierdo A."/>
            <person name="Rokas A."/>
        </authorList>
    </citation>
    <scope>NUCLEOTIDE SEQUENCE</scope>
    <source>
        <strain evidence="5">CNM-CM5793</strain>
    </source>
</reference>
<dbReference type="InterPro" id="IPR036770">
    <property type="entry name" value="Ankyrin_rpt-contain_sf"/>
</dbReference>